<name>A0A9P4I959_9PEZI</name>
<feature type="region of interest" description="Disordered" evidence="2">
    <location>
        <begin position="441"/>
        <end position="472"/>
    </location>
</feature>
<comment type="similarity">
    <text evidence="1">Belongs to the WAPL family.</text>
</comment>
<feature type="compositionally biased region" description="Basic and acidic residues" evidence="2">
    <location>
        <begin position="115"/>
        <end position="130"/>
    </location>
</feature>
<sequence>MDVASPFFPKTNGVRPQKRRPATYGKATRTTNYTLSKLEASPAKPKPVAAQVWSPESSPPAISKPSTGKLKRPSPKRQRDEIADVFDVPPSDDEHITPPKPKRMLLSPSPRPRRPVRDKTKSRNTSRDSDCDSTQSASQKRKRDTDSADVQLLRESGLVPAHAVKSHSRTSPKGKEPAKPAVKPMSARAAHIPAKTKQSIQFKTGVKTGQQTTLLQKQRPMTQKRTAMLPKPLKGVSAPGQLERMIASGATTRQIRSPTKNTKSDSSSSPRTPSSRASVSPPSIIRSGSATPKQNALWSKLLESEDATDSPSKLAVQNLRISGSSKTSAQRTLLRSATDIARPAVGRRGRLIDTLAKPNDDEEDGEESFDQTTSTEDEHESMDLSSDRDMIQSQPMEIDLPAASLSQGGPRFTYGQQRTYIEENNLELELMLDSPLVVSKQSSGVGYGSQKTASQSQSKYSQEDEDLEESQGPIKSVHELRAAGENQRFVDDFENILEDIQHRGGKSMSRQRTGIVELCEKLSDKKFVGRMVDQGLDERLLKACSGVSDTIFNFAMAVAIAYISDSDAPLAVLRHIQKSESFDMLFSFLELDADIKAIGKERRTNMSKVAQTSLSEFRAKVFESPIWEEQKPAMLSPHVMALKGIDLLIRNLRRKGHMDDLLNEQNTSTLLAILEGRLKPAASPAKPDLISLELALSILESGSIIPGRIQTAWTPKRLDRLATLLPKLLCLDTTNADRLRELALRLMLNLTNNNAKSSMHFANNELLHVILTTITDRFDELRAIPESTEDDQAAVVNRLVLYLGALINLAEFCDSARTAVLVGDGVMLDGLLAYFVQQHTQAAEADSLQASQLNIPYGWLSVALGNLCQNAQVRRHVQLKLPGKTLKPVIDAIEEFVQHHRKVDMFEGEEGDAVSANFTQRLKDVAMRLKESDTA</sequence>
<dbReference type="EMBL" id="ML978132">
    <property type="protein sequence ID" value="KAF2095183.1"/>
    <property type="molecule type" value="Genomic_DNA"/>
</dbReference>
<feature type="domain" description="Wings apart-like protein C-terminal" evidence="3">
    <location>
        <begin position="474"/>
        <end position="815"/>
    </location>
</feature>
<proteinExistence type="inferred from homology"/>
<feature type="compositionally biased region" description="Acidic residues" evidence="2">
    <location>
        <begin position="360"/>
        <end position="380"/>
    </location>
</feature>
<feature type="compositionally biased region" description="Low complexity" evidence="2">
    <location>
        <begin position="257"/>
        <end position="287"/>
    </location>
</feature>
<dbReference type="InterPro" id="IPR022771">
    <property type="entry name" value="WAPL_C"/>
</dbReference>
<keyword evidence="5" id="KW-1185">Reference proteome</keyword>
<evidence type="ECO:0000259" key="3">
    <source>
        <dbReference type="Pfam" id="PF07814"/>
    </source>
</evidence>
<dbReference type="PANTHER" id="PTHR22100:SF13">
    <property type="entry name" value="WINGS APART-LIKE PROTEIN HOMOLOG"/>
    <property type="match status" value="1"/>
</dbReference>
<dbReference type="InterPro" id="IPR011989">
    <property type="entry name" value="ARM-like"/>
</dbReference>
<evidence type="ECO:0000256" key="2">
    <source>
        <dbReference type="SAM" id="MobiDB-lite"/>
    </source>
</evidence>
<feature type="region of interest" description="Disordered" evidence="2">
    <location>
        <begin position="1"/>
        <end position="297"/>
    </location>
</feature>
<feature type="compositionally biased region" description="Polar residues" evidence="2">
    <location>
        <begin position="288"/>
        <end position="297"/>
    </location>
</feature>
<dbReference type="Pfam" id="PF07814">
    <property type="entry name" value="WAPL"/>
    <property type="match status" value="1"/>
</dbReference>
<dbReference type="InterPro" id="IPR039874">
    <property type="entry name" value="WAPL"/>
</dbReference>
<protein>
    <recommendedName>
        <fullName evidence="3">Wings apart-like protein C-terminal domain-containing protein</fullName>
    </recommendedName>
</protein>
<comment type="caution">
    <text evidence="4">The sequence shown here is derived from an EMBL/GenBank/DDBJ whole genome shotgun (WGS) entry which is preliminary data.</text>
</comment>
<dbReference type="Proteomes" id="UP000799772">
    <property type="component" value="Unassembled WGS sequence"/>
</dbReference>
<feature type="region of interest" description="Disordered" evidence="2">
    <location>
        <begin position="355"/>
        <end position="387"/>
    </location>
</feature>
<dbReference type="AlphaFoldDB" id="A0A9P4I959"/>
<reference evidence="4" key="1">
    <citation type="journal article" date="2020" name="Stud. Mycol.">
        <title>101 Dothideomycetes genomes: a test case for predicting lifestyles and emergence of pathogens.</title>
        <authorList>
            <person name="Haridas S."/>
            <person name="Albert R."/>
            <person name="Binder M."/>
            <person name="Bloem J."/>
            <person name="Labutti K."/>
            <person name="Salamov A."/>
            <person name="Andreopoulos B."/>
            <person name="Baker S."/>
            <person name="Barry K."/>
            <person name="Bills G."/>
            <person name="Bluhm B."/>
            <person name="Cannon C."/>
            <person name="Castanera R."/>
            <person name="Culley D."/>
            <person name="Daum C."/>
            <person name="Ezra D."/>
            <person name="Gonzalez J."/>
            <person name="Henrissat B."/>
            <person name="Kuo A."/>
            <person name="Liang C."/>
            <person name="Lipzen A."/>
            <person name="Lutzoni F."/>
            <person name="Magnuson J."/>
            <person name="Mondo S."/>
            <person name="Nolan M."/>
            <person name="Ohm R."/>
            <person name="Pangilinan J."/>
            <person name="Park H.-J."/>
            <person name="Ramirez L."/>
            <person name="Alfaro M."/>
            <person name="Sun H."/>
            <person name="Tritt A."/>
            <person name="Yoshinaga Y."/>
            <person name="Zwiers L.-H."/>
            <person name="Turgeon B."/>
            <person name="Goodwin S."/>
            <person name="Spatafora J."/>
            <person name="Crous P."/>
            <person name="Grigoriev I."/>
        </authorList>
    </citation>
    <scope>NUCLEOTIDE SEQUENCE</scope>
    <source>
        <strain evidence="4">CBS 133067</strain>
    </source>
</reference>
<gene>
    <name evidence="4" type="ORF">NA57DRAFT_79668</name>
</gene>
<evidence type="ECO:0000313" key="4">
    <source>
        <dbReference type="EMBL" id="KAF2095183.1"/>
    </source>
</evidence>
<evidence type="ECO:0000313" key="5">
    <source>
        <dbReference type="Proteomes" id="UP000799772"/>
    </source>
</evidence>
<evidence type="ECO:0000256" key="1">
    <source>
        <dbReference type="ARBA" id="ARBA00006854"/>
    </source>
</evidence>
<feature type="compositionally biased region" description="Low complexity" evidence="2">
    <location>
        <begin position="203"/>
        <end position="218"/>
    </location>
</feature>
<dbReference type="OrthoDB" id="78088at2759"/>
<accession>A0A9P4I959</accession>
<feature type="compositionally biased region" description="Polar residues" evidence="2">
    <location>
        <begin position="441"/>
        <end position="460"/>
    </location>
</feature>
<dbReference type="Gene3D" id="1.25.10.10">
    <property type="entry name" value="Leucine-rich Repeat Variant"/>
    <property type="match status" value="2"/>
</dbReference>
<organism evidence="4 5">
    <name type="scientific">Rhizodiscina lignyota</name>
    <dbReference type="NCBI Taxonomy" id="1504668"/>
    <lineage>
        <taxon>Eukaryota</taxon>
        <taxon>Fungi</taxon>
        <taxon>Dikarya</taxon>
        <taxon>Ascomycota</taxon>
        <taxon>Pezizomycotina</taxon>
        <taxon>Dothideomycetes</taxon>
        <taxon>Pleosporomycetidae</taxon>
        <taxon>Aulographales</taxon>
        <taxon>Rhizodiscinaceae</taxon>
        <taxon>Rhizodiscina</taxon>
    </lineage>
</organism>
<dbReference type="PANTHER" id="PTHR22100">
    <property type="entry name" value="WINGS APART-LIKE PROTEIN HOMOLOG"/>
    <property type="match status" value="1"/>
</dbReference>